<evidence type="ECO:0000259" key="8">
    <source>
        <dbReference type="Pfam" id="PF01656"/>
    </source>
</evidence>
<evidence type="ECO:0000256" key="6">
    <source>
        <dbReference type="ARBA" id="ARBA00022962"/>
    </source>
</evidence>
<dbReference type="PROSITE" id="PS51274">
    <property type="entry name" value="GATASE_COBBQ"/>
    <property type="match status" value="1"/>
</dbReference>
<protein>
    <recommendedName>
        <fullName evidence="7">Cobyrinate a,c-diamide synthase</fullName>
        <ecNumber evidence="7">6.3.5.11</ecNumber>
    </recommendedName>
    <alternativeName>
        <fullName evidence="7">Cobyrinic acid a,c-diamide synthetase</fullName>
    </alternativeName>
</protein>
<dbReference type="CDD" id="cd03130">
    <property type="entry name" value="GATase1_CobB"/>
    <property type="match status" value="1"/>
</dbReference>
<evidence type="ECO:0000259" key="9">
    <source>
        <dbReference type="Pfam" id="PF07685"/>
    </source>
</evidence>
<dbReference type="EMBL" id="AZCN01000004">
    <property type="protein sequence ID" value="KRK19041.1"/>
    <property type="molecule type" value="Genomic_DNA"/>
</dbReference>
<dbReference type="Gene3D" id="3.40.50.300">
    <property type="entry name" value="P-loop containing nucleotide triphosphate hydrolases"/>
    <property type="match status" value="2"/>
</dbReference>
<comment type="cofactor">
    <cofactor evidence="1 7">
        <name>Mg(2+)</name>
        <dbReference type="ChEBI" id="CHEBI:18420"/>
    </cofactor>
</comment>
<dbReference type="NCBIfam" id="NF002204">
    <property type="entry name" value="PRK01077.1"/>
    <property type="match status" value="1"/>
</dbReference>
<dbReference type="EC" id="6.3.5.11" evidence="7"/>
<dbReference type="InterPro" id="IPR002586">
    <property type="entry name" value="CobQ/CobB/MinD/ParA_Nub-bd_dom"/>
</dbReference>
<organism evidence="10 11">
    <name type="scientific">Loigolactobacillus coryniformis subsp. coryniformis KCTC 3167 = DSM 20001</name>
    <dbReference type="NCBI Taxonomy" id="913848"/>
    <lineage>
        <taxon>Bacteria</taxon>
        <taxon>Bacillati</taxon>
        <taxon>Bacillota</taxon>
        <taxon>Bacilli</taxon>
        <taxon>Lactobacillales</taxon>
        <taxon>Lactobacillaceae</taxon>
        <taxon>Loigolactobacillus</taxon>
    </lineage>
</organism>
<keyword evidence="7" id="KW-0169">Cobalamin biosynthesis</keyword>
<dbReference type="SUPFAM" id="SSF52540">
    <property type="entry name" value="P-loop containing nucleoside triphosphate hydrolases"/>
    <property type="match status" value="1"/>
</dbReference>
<dbReference type="GO" id="GO:0009236">
    <property type="term" value="P:cobalamin biosynthetic process"/>
    <property type="evidence" value="ECO:0007669"/>
    <property type="project" value="UniProtKB-UniRule"/>
</dbReference>
<accession>A0A0R1FGW1</accession>
<dbReference type="InterPro" id="IPR027417">
    <property type="entry name" value="P-loop_NTPase"/>
</dbReference>
<evidence type="ECO:0000256" key="7">
    <source>
        <dbReference type="HAMAP-Rule" id="MF_00027"/>
    </source>
</evidence>
<feature type="domain" description="CobB/CobQ-like glutamine amidotransferase" evidence="9">
    <location>
        <begin position="250"/>
        <end position="441"/>
    </location>
</feature>
<keyword evidence="6 7" id="KW-0315">Glutamine amidotransferase</keyword>
<dbReference type="PATRIC" id="fig|913848.6.peg.1524"/>
<comment type="caution">
    <text evidence="10">The sequence shown here is derived from an EMBL/GenBank/DDBJ whole genome shotgun (WGS) entry which is preliminary data.</text>
</comment>
<dbReference type="Pfam" id="PF01656">
    <property type="entry name" value="CbiA"/>
    <property type="match status" value="1"/>
</dbReference>
<dbReference type="Proteomes" id="UP000051181">
    <property type="component" value="Unassembled WGS sequence"/>
</dbReference>
<dbReference type="NCBIfam" id="TIGR00379">
    <property type="entry name" value="cobB"/>
    <property type="match status" value="1"/>
</dbReference>
<dbReference type="eggNOG" id="COG1797">
    <property type="taxonomic scope" value="Bacteria"/>
</dbReference>
<dbReference type="HAMAP" id="MF_00027">
    <property type="entry name" value="CobB_CbiA"/>
    <property type="match status" value="1"/>
</dbReference>
<evidence type="ECO:0000313" key="11">
    <source>
        <dbReference type="Proteomes" id="UP000051181"/>
    </source>
</evidence>
<dbReference type="GO" id="GO:0005524">
    <property type="term" value="F:ATP binding"/>
    <property type="evidence" value="ECO:0007669"/>
    <property type="project" value="UniProtKB-UniRule"/>
</dbReference>
<gene>
    <name evidence="7" type="primary">cbiA</name>
    <name evidence="10" type="ORF">FD22_GL001485</name>
</gene>
<dbReference type="GO" id="GO:0042242">
    <property type="term" value="F:cobyrinic acid a,c-diamide synthase activity"/>
    <property type="evidence" value="ECO:0007669"/>
    <property type="project" value="UniProtKB-UniRule"/>
</dbReference>
<evidence type="ECO:0000256" key="5">
    <source>
        <dbReference type="ARBA" id="ARBA00022842"/>
    </source>
</evidence>
<dbReference type="InterPro" id="IPR004484">
    <property type="entry name" value="CbiA/CobB_synth"/>
</dbReference>
<evidence type="ECO:0000256" key="2">
    <source>
        <dbReference type="ARBA" id="ARBA00022598"/>
    </source>
</evidence>
<keyword evidence="5 7" id="KW-0460">Magnesium</keyword>
<dbReference type="UniPathway" id="UPA00148">
    <property type="reaction ID" value="UER00231"/>
</dbReference>
<dbReference type="SUPFAM" id="SSF52317">
    <property type="entry name" value="Class I glutamine amidotransferase-like"/>
    <property type="match status" value="1"/>
</dbReference>
<evidence type="ECO:0000256" key="4">
    <source>
        <dbReference type="ARBA" id="ARBA00022840"/>
    </source>
</evidence>
<comment type="function">
    <text evidence="7">Catalyzes the ATP-dependent amidation of the two carboxylate groups at positions a and c of cobyrinate, using either L-glutamine or ammonia as the nitrogen source.</text>
</comment>
<evidence type="ECO:0000256" key="1">
    <source>
        <dbReference type="ARBA" id="ARBA00001946"/>
    </source>
</evidence>
<comment type="pathway">
    <text evidence="7">Cofactor biosynthesis; adenosylcobalamin biosynthesis; cob(II)yrinate a,c-diamide from sirohydrochlorin (anaerobic route): step 10/10.</text>
</comment>
<dbReference type="Gene3D" id="3.40.50.880">
    <property type="match status" value="1"/>
</dbReference>
<name>A0A0R1FGW1_9LACO</name>
<feature type="site" description="Increases nucleophilicity of active site Cys" evidence="7">
    <location>
        <position position="435"/>
    </location>
</feature>
<keyword evidence="4 7" id="KW-0067">ATP-binding</keyword>
<evidence type="ECO:0000313" key="10">
    <source>
        <dbReference type="EMBL" id="KRK19041.1"/>
    </source>
</evidence>
<comment type="domain">
    <text evidence="7">Comprises of two domains. The C-terminal domain contains the binding site for glutamine and catalyzes the hydrolysis of this substrate to glutamate and ammonia. The N-terminal domain is anticipated to bind ATP and cobyrinate and catalyzes the ultimate synthesis of the diamide product. The ammonia produced via the glutaminase domain is probably translocated to the adjacent domain via a molecular tunnel, where it reacts with an activated intermediate.</text>
</comment>
<reference evidence="10 11" key="1">
    <citation type="journal article" date="2015" name="Genome Announc.">
        <title>Expanding the biotechnology potential of lactobacilli through comparative genomics of 213 strains and associated genera.</title>
        <authorList>
            <person name="Sun Z."/>
            <person name="Harris H.M."/>
            <person name="McCann A."/>
            <person name="Guo C."/>
            <person name="Argimon S."/>
            <person name="Zhang W."/>
            <person name="Yang X."/>
            <person name="Jeffery I.B."/>
            <person name="Cooney J.C."/>
            <person name="Kagawa T.F."/>
            <person name="Liu W."/>
            <person name="Song Y."/>
            <person name="Salvetti E."/>
            <person name="Wrobel A."/>
            <person name="Rasinkangas P."/>
            <person name="Parkhill J."/>
            <person name="Rea M.C."/>
            <person name="O'Sullivan O."/>
            <person name="Ritari J."/>
            <person name="Douillard F.P."/>
            <person name="Paul Ross R."/>
            <person name="Yang R."/>
            <person name="Briner A.E."/>
            <person name="Felis G.E."/>
            <person name="de Vos W.M."/>
            <person name="Barrangou R."/>
            <person name="Klaenhammer T.R."/>
            <person name="Caufield P.W."/>
            <person name="Cui Y."/>
            <person name="Zhang H."/>
            <person name="O'Toole P.W."/>
        </authorList>
    </citation>
    <scope>NUCLEOTIDE SEQUENCE [LARGE SCALE GENOMIC DNA]</scope>
    <source>
        <strain evidence="10 11">DSM 20001</strain>
    </source>
</reference>
<sequence length="460" mass="50234">MVANLRKLMIAGVTSGAGKTSVTLGLLKLLVQQGLNVQPYKVGPDYVDTKFHTRITGRPSRNLDSFLTPQRATLAYLFKQNTALIDYAVVEGVMGLYDGLGTDKDCASSSAIAKLLDLPVVLVLDGKATSTSTAAIVMGYVNFDPAVNIVGVIINNVLSANHFQLIKGAIERYTTVPVLGYLPRDPAISLPSRQLGLVPDSELPQIDQKIERIAELLGAHLDLPQLLSLAVPDQTPAKLPFKLPQYQLRLGIAQDDAFNFYYQDNLELLKRCGVTLVPFSPLHDAQLPAVDALYLGGGYPEEFAAELAANQSMRQDIASFSKQNRPIYAECGGLMYLGETLKTAAGEFPMVGVLAGTSEMTPRLKRFGYCYATAQQDTLLVAQGQRIAGHEFHHSIFKATGAQPLLKLTKERDGQIVDQWTGGYQVRRTFAGYVHVHFYQNPQLLQHLLQEMGAVTRGAD</sequence>
<proteinExistence type="inferred from homology"/>
<comment type="miscellaneous">
    <text evidence="7">The a and c carboxylates of cobyrinate are activated for nucleophilic attack via formation of a phosphorylated intermediate by ATP. CbiA catalyzes first the amidation of the c-carboxylate, and then that of the a-carboxylate.</text>
</comment>
<dbReference type="CDD" id="cd05388">
    <property type="entry name" value="CobB_N"/>
    <property type="match status" value="1"/>
</dbReference>
<dbReference type="AlphaFoldDB" id="A0A0R1FGW1"/>
<feature type="active site" description="Nucleophile" evidence="7">
    <location>
        <position position="331"/>
    </location>
</feature>
<dbReference type="PANTHER" id="PTHR43873">
    <property type="entry name" value="COBYRINATE A,C-DIAMIDE SYNTHASE"/>
    <property type="match status" value="1"/>
</dbReference>
<evidence type="ECO:0000256" key="3">
    <source>
        <dbReference type="ARBA" id="ARBA00022741"/>
    </source>
</evidence>
<dbReference type="InterPro" id="IPR011698">
    <property type="entry name" value="GATase_3"/>
</dbReference>
<keyword evidence="3 7" id="KW-0547">Nucleotide-binding</keyword>
<feature type="domain" description="CobQ/CobB/MinD/ParA nucleotide binding" evidence="8">
    <location>
        <begin position="8"/>
        <end position="194"/>
    </location>
</feature>
<dbReference type="Pfam" id="PF07685">
    <property type="entry name" value="GATase_3"/>
    <property type="match status" value="1"/>
</dbReference>
<dbReference type="InterPro" id="IPR029062">
    <property type="entry name" value="Class_I_gatase-like"/>
</dbReference>
<dbReference type="PANTHER" id="PTHR43873:SF1">
    <property type="entry name" value="COBYRINATE A,C-DIAMIDE SYNTHASE"/>
    <property type="match status" value="1"/>
</dbReference>
<comment type="similarity">
    <text evidence="7">Belongs to the CobB/CbiA family.</text>
</comment>
<keyword evidence="2 7" id="KW-0436">Ligase</keyword>
<comment type="catalytic activity">
    <reaction evidence="7">
        <text>cob(II)yrinate + 2 L-glutamine + 2 ATP + 2 H2O = cob(II)yrinate a,c diamide + 2 L-glutamate + 2 ADP + 2 phosphate + 2 H(+)</text>
        <dbReference type="Rhea" id="RHEA:26289"/>
        <dbReference type="ChEBI" id="CHEBI:15377"/>
        <dbReference type="ChEBI" id="CHEBI:15378"/>
        <dbReference type="ChEBI" id="CHEBI:29985"/>
        <dbReference type="ChEBI" id="CHEBI:30616"/>
        <dbReference type="ChEBI" id="CHEBI:43474"/>
        <dbReference type="ChEBI" id="CHEBI:58359"/>
        <dbReference type="ChEBI" id="CHEBI:58537"/>
        <dbReference type="ChEBI" id="CHEBI:58894"/>
        <dbReference type="ChEBI" id="CHEBI:456216"/>
        <dbReference type="EC" id="6.3.5.11"/>
    </reaction>
</comment>